<evidence type="ECO:0000313" key="12">
    <source>
        <dbReference type="Proteomes" id="UP000515728"/>
    </source>
</evidence>
<evidence type="ECO:0000313" key="11">
    <source>
        <dbReference type="EMBL" id="QNG53840.1"/>
    </source>
</evidence>
<dbReference type="PANTHER" id="PTHR24421:SF10">
    <property type="entry name" value="NITRATE_NITRITE SENSOR PROTEIN NARQ"/>
    <property type="match status" value="1"/>
</dbReference>
<dbReference type="GO" id="GO:0046983">
    <property type="term" value="F:protein dimerization activity"/>
    <property type="evidence" value="ECO:0007669"/>
    <property type="project" value="InterPro"/>
</dbReference>
<evidence type="ECO:0000256" key="3">
    <source>
        <dbReference type="ARBA" id="ARBA00022553"/>
    </source>
</evidence>
<keyword evidence="9" id="KW-0472">Membrane</keyword>
<keyword evidence="7" id="KW-0067">ATP-binding</keyword>
<dbReference type="EMBL" id="CP060131">
    <property type="protein sequence ID" value="QNG53840.1"/>
    <property type="molecule type" value="Genomic_DNA"/>
</dbReference>
<dbReference type="KEGG" id="ppel:H6H00_07945"/>
<dbReference type="InterPro" id="IPR003594">
    <property type="entry name" value="HATPase_dom"/>
</dbReference>
<sequence>MTTCTWATLAPACCDRRPGRRADLRAPLGAANAVTAAVVILGTSAVLARRWHAAAPRARRVLAPLYAYGIAAVVSVSFAANLYRLVPADPITVFQAQVGVLAGIPVAFAAGVLLGGFARTAETEELAAWLGTADRRRDELGDALARTLGDPSVQLVLRTDDGWIDAAGDAAELPADHVPVRLGKRTVGAIGYDTTLLPDPAVVDTAGRVVAIAVDRERLTAQLLAGQEQLRESRTRLVEAGDRERRRLAQDLHDRLQGRLVLLALRVGTLPGGDDVEQVRLDVDAVLTELRMLVQDVMPALLIERGLAAAVEDVLERAPLRTALDVTDDGDGSRLPGPVEGTAFFVVSEAVTNAVKHADAERLRVGLHRRAGVLHVDVDDDGNGGAAPGGGAGLRGIADRVDALGGRLHLDSPSGGGTRLHVEIPCAS</sequence>
<accession>A0A7G7MM29</accession>
<dbReference type="GO" id="GO:0005524">
    <property type="term" value="F:ATP binding"/>
    <property type="evidence" value="ECO:0007669"/>
    <property type="project" value="UniProtKB-KW"/>
</dbReference>
<evidence type="ECO:0000256" key="8">
    <source>
        <dbReference type="ARBA" id="ARBA00023012"/>
    </source>
</evidence>
<dbReference type="SMART" id="SM00387">
    <property type="entry name" value="HATPase_c"/>
    <property type="match status" value="1"/>
</dbReference>
<evidence type="ECO:0000259" key="10">
    <source>
        <dbReference type="SMART" id="SM00387"/>
    </source>
</evidence>
<feature type="transmembrane region" description="Helical" evidence="9">
    <location>
        <begin position="94"/>
        <end position="117"/>
    </location>
</feature>
<dbReference type="InterPro" id="IPR050482">
    <property type="entry name" value="Sensor_HK_TwoCompSys"/>
</dbReference>
<dbReference type="RefSeq" id="WP_185720666.1">
    <property type="nucleotide sequence ID" value="NZ_BAAAWI010000001.1"/>
</dbReference>
<evidence type="ECO:0000256" key="6">
    <source>
        <dbReference type="ARBA" id="ARBA00022777"/>
    </source>
</evidence>
<gene>
    <name evidence="11" type="ORF">H6H00_07945</name>
</gene>
<dbReference type="GO" id="GO:0000155">
    <property type="term" value="F:phosphorelay sensor kinase activity"/>
    <property type="evidence" value="ECO:0007669"/>
    <property type="project" value="InterPro"/>
</dbReference>
<evidence type="ECO:0000256" key="5">
    <source>
        <dbReference type="ARBA" id="ARBA00022741"/>
    </source>
</evidence>
<dbReference type="GO" id="GO:0016020">
    <property type="term" value="C:membrane"/>
    <property type="evidence" value="ECO:0007669"/>
    <property type="project" value="InterPro"/>
</dbReference>
<dbReference type="PANTHER" id="PTHR24421">
    <property type="entry name" value="NITRATE/NITRITE SENSOR PROTEIN NARX-RELATED"/>
    <property type="match status" value="1"/>
</dbReference>
<dbReference type="Pfam" id="PF07730">
    <property type="entry name" value="HisKA_3"/>
    <property type="match status" value="1"/>
</dbReference>
<comment type="catalytic activity">
    <reaction evidence="1">
        <text>ATP + protein L-histidine = ADP + protein N-phospho-L-histidine.</text>
        <dbReference type="EC" id="2.7.13.3"/>
    </reaction>
</comment>
<keyword evidence="4" id="KW-0808">Transferase</keyword>
<dbReference type="CDD" id="cd16917">
    <property type="entry name" value="HATPase_UhpB-NarQ-NarX-like"/>
    <property type="match status" value="1"/>
</dbReference>
<dbReference type="InterPro" id="IPR011712">
    <property type="entry name" value="Sig_transdc_His_kin_sub3_dim/P"/>
</dbReference>
<dbReference type="Proteomes" id="UP000515728">
    <property type="component" value="Chromosome"/>
</dbReference>
<evidence type="ECO:0000256" key="2">
    <source>
        <dbReference type="ARBA" id="ARBA00012438"/>
    </source>
</evidence>
<evidence type="ECO:0000256" key="4">
    <source>
        <dbReference type="ARBA" id="ARBA00022679"/>
    </source>
</evidence>
<keyword evidence="9" id="KW-0812">Transmembrane</keyword>
<keyword evidence="9" id="KW-1133">Transmembrane helix</keyword>
<dbReference type="Gene3D" id="3.30.565.10">
    <property type="entry name" value="Histidine kinase-like ATPase, C-terminal domain"/>
    <property type="match status" value="1"/>
</dbReference>
<organism evidence="11 12">
    <name type="scientific">Pseudonocardia petroleophila</name>
    <dbReference type="NCBI Taxonomy" id="37331"/>
    <lineage>
        <taxon>Bacteria</taxon>
        <taxon>Bacillati</taxon>
        <taxon>Actinomycetota</taxon>
        <taxon>Actinomycetes</taxon>
        <taxon>Pseudonocardiales</taxon>
        <taxon>Pseudonocardiaceae</taxon>
        <taxon>Pseudonocardia</taxon>
    </lineage>
</organism>
<dbReference type="Gene3D" id="1.20.5.1930">
    <property type="match status" value="1"/>
</dbReference>
<evidence type="ECO:0000256" key="1">
    <source>
        <dbReference type="ARBA" id="ARBA00000085"/>
    </source>
</evidence>
<keyword evidence="6 11" id="KW-0418">Kinase</keyword>
<proteinExistence type="predicted"/>
<keyword evidence="8" id="KW-0902">Two-component regulatory system</keyword>
<feature type="transmembrane region" description="Helical" evidence="9">
    <location>
        <begin position="61"/>
        <end position="82"/>
    </location>
</feature>
<dbReference type="InterPro" id="IPR036890">
    <property type="entry name" value="HATPase_C_sf"/>
</dbReference>
<reference evidence="11 12" key="1">
    <citation type="submission" date="2020-08" db="EMBL/GenBank/DDBJ databases">
        <authorList>
            <person name="Mo P."/>
        </authorList>
    </citation>
    <scope>NUCLEOTIDE SEQUENCE [LARGE SCALE GENOMIC DNA]</scope>
    <source>
        <strain evidence="11 12">CGMCC 4.1532</strain>
    </source>
</reference>
<dbReference type="AlphaFoldDB" id="A0A7G7MM29"/>
<keyword evidence="3" id="KW-0597">Phosphoprotein</keyword>
<evidence type="ECO:0000256" key="7">
    <source>
        <dbReference type="ARBA" id="ARBA00022840"/>
    </source>
</evidence>
<feature type="domain" description="Histidine kinase/HSP90-like ATPase" evidence="10">
    <location>
        <begin position="339"/>
        <end position="428"/>
    </location>
</feature>
<name>A0A7G7MM29_9PSEU</name>
<protein>
    <recommendedName>
        <fullName evidence="2">histidine kinase</fullName>
        <ecNumber evidence="2">2.7.13.3</ecNumber>
    </recommendedName>
</protein>
<dbReference type="Pfam" id="PF02518">
    <property type="entry name" value="HATPase_c"/>
    <property type="match status" value="1"/>
</dbReference>
<dbReference type="SUPFAM" id="SSF55874">
    <property type="entry name" value="ATPase domain of HSP90 chaperone/DNA topoisomerase II/histidine kinase"/>
    <property type="match status" value="1"/>
</dbReference>
<keyword evidence="5" id="KW-0547">Nucleotide-binding</keyword>
<keyword evidence="12" id="KW-1185">Reference proteome</keyword>
<feature type="transmembrane region" description="Helical" evidence="9">
    <location>
        <begin position="30"/>
        <end position="49"/>
    </location>
</feature>
<dbReference type="EC" id="2.7.13.3" evidence="2"/>
<evidence type="ECO:0000256" key="9">
    <source>
        <dbReference type="SAM" id="Phobius"/>
    </source>
</evidence>